<keyword evidence="7 18" id="KW-0808">Transferase</keyword>
<evidence type="ECO:0000313" key="18">
    <source>
        <dbReference type="EMBL" id="CAE1227540.1"/>
    </source>
</evidence>
<evidence type="ECO:0000256" key="7">
    <source>
        <dbReference type="ARBA" id="ARBA00022679"/>
    </source>
</evidence>
<evidence type="ECO:0000256" key="11">
    <source>
        <dbReference type="ARBA" id="ARBA00023180"/>
    </source>
</evidence>
<dbReference type="GO" id="GO:0046922">
    <property type="term" value="F:peptide-O-fucosyltransferase activity"/>
    <property type="evidence" value="ECO:0007669"/>
    <property type="project" value="UniProtKB-EC"/>
</dbReference>
<dbReference type="OrthoDB" id="10050276at2759"/>
<dbReference type="EMBL" id="CAHIKZ030000578">
    <property type="protein sequence ID" value="CAE1227540.1"/>
    <property type="molecule type" value="Genomic_DNA"/>
</dbReference>
<reference evidence="18" key="1">
    <citation type="submission" date="2021-01" db="EMBL/GenBank/DDBJ databases">
        <authorList>
            <person name="Li R."/>
            <person name="Bekaert M."/>
        </authorList>
    </citation>
    <scope>NUCLEOTIDE SEQUENCE</scope>
    <source>
        <strain evidence="18">Farmed</strain>
    </source>
</reference>
<protein>
    <recommendedName>
        <fullName evidence="5">GDP-fucose protein O-fucosyltransferase 1</fullName>
        <ecNumber evidence="4">2.4.1.221</ecNumber>
    </recommendedName>
    <alternativeName>
        <fullName evidence="14">Peptide-O-fucosyltransferase 1</fullName>
    </alternativeName>
</protein>
<name>A0A812BFB2_ACAPH</name>
<comment type="subcellular location">
    <subcellularLocation>
        <location evidence="1">Endoplasmic reticulum</location>
    </subcellularLocation>
</comment>
<evidence type="ECO:0000256" key="15">
    <source>
        <dbReference type="ARBA" id="ARBA00047273"/>
    </source>
</evidence>
<comment type="pathway">
    <text evidence="2">Protein modification; protein glycosylation.</text>
</comment>
<dbReference type="GO" id="GO:0005783">
    <property type="term" value="C:endoplasmic reticulum"/>
    <property type="evidence" value="ECO:0007669"/>
    <property type="project" value="UniProtKB-SubCell"/>
</dbReference>
<comment type="catalytic activity">
    <reaction evidence="15">
        <text>L-threonyl-[protein] + GDP-beta-L-fucose = 3-O-(alpha-L-fucosyl)-L-threonyl-[protein] + GDP + H(+)</text>
        <dbReference type="Rhea" id="RHEA:70491"/>
        <dbReference type="Rhea" id="RHEA-COMP:11060"/>
        <dbReference type="Rhea" id="RHEA-COMP:17915"/>
        <dbReference type="ChEBI" id="CHEBI:15378"/>
        <dbReference type="ChEBI" id="CHEBI:30013"/>
        <dbReference type="ChEBI" id="CHEBI:57273"/>
        <dbReference type="ChEBI" id="CHEBI:58189"/>
        <dbReference type="ChEBI" id="CHEBI:189631"/>
        <dbReference type="EC" id="2.4.1.221"/>
    </reaction>
    <physiologicalReaction direction="left-to-right" evidence="15">
        <dbReference type="Rhea" id="RHEA:70492"/>
    </physiologicalReaction>
</comment>
<keyword evidence="6 18" id="KW-0328">Glycosyltransferase</keyword>
<evidence type="ECO:0000256" key="1">
    <source>
        <dbReference type="ARBA" id="ARBA00004240"/>
    </source>
</evidence>
<dbReference type="Gene3D" id="3.40.50.11350">
    <property type="match status" value="1"/>
</dbReference>
<evidence type="ECO:0000256" key="5">
    <source>
        <dbReference type="ARBA" id="ARBA00021745"/>
    </source>
</evidence>
<dbReference type="PANTHER" id="PTHR21420">
    <property type="entry name" value="GDP-FUCOSE PROTEIN O-FUCOSYLTRANSFERASE 1"/>
    <property type="match status" value="1"/>
</dbReference>
<evidence type="ECO:0000313" key="19">
    <source>
        <dbReference type="Proteomes" id="UP000597762"/>
    </source>
</evidence>
<dbReference type="Pfam" id="PF10250">
    <property type="entry name" value="O-FucT"/>
    <property type="match status" value="1"/>
</dbReference>
<accession>A0A812BFB2</accession>
<evidence type="ECO:0000256" key="16">
    <source>
        <dbReference type="ARBA" id="ARBA00048647"/>
    </source>
</evidence>
<evidence type="ECO:0000256" key="14">
    <source>
        <dbReference type="ARBA" id="ARBA00033080"/>
    </source>
</evidence>
<evidence type="ECO:0000256" key="3">
    <source>
        <dbReference type="ARBA" id="ARBA00010626"/>
    </source>
</evidence>
<dbReference type="InterPro" id="IPR039922">
    <property type="entry name" value="POFUT1"/>
</dbReference>
<comment type="catalytic activity">
    <reaction evidence="16">
        <text>L-seryl-[protein] + GDP-beta-L-fucose = 3-O-(alpha-L-fucosyl)-L-seryl-[protein] + GDP + H(+)</text>
        <dbReference type="Rhea" id="RHEA:63644"/>
        <dbReference type="Rhea" id="RHEA-COMP:9863"/>
        <dbReference type="Rhea" id="RHEA-COMP:17914"/>
        <dbReference type="ChEBI" id="CHEBI:15378"/>
        <dbReference type="ChEBI" id="CHEBI:29999"/>
        <dbReference type="ChEBI" id="CHEBI:57273"/>
        <dbReference type="ChEBI" id="CHEBI:58189"/>
        <dbReference type="ChEBI" id="CHEBI:189632"/>
        <dbReference type="EC" id="2.4.1.221"/>
    </reaction>
    <physiologicalReaction direction="left-to-right" evidence="16">
        <dbReference type="Rhea" id="RHEA:63645"/>
    </physiologicalReaction>
</comment>
<evidence type="ECO:0000256" key="4">
    <source>
        <dbReference type="ARBA" id="ARBA00012196"/>
    </source>
</evidence>
<keyword evidence="11" id="KW-0325">Glycoprotein</keyword>
<keyword evidence="10" id="KW-1015">Disulfide bond</keyword>
<dbReference type="InterPro" id="IPR019378">
    <property type="entry name" value="GDP-Fuc_O-FucTrfase"/>
</dbReference>
<dbReference type="AlphaFoldDB" id="A0A812BFB2"/>
<dbReference type="CDD" id="cd11302">
    <property type="entry name" value="O-FucT-1"/>
    <property type="match status" value="1"/>
</dbReference>
<feature type="signal peptide" evidence="17">
    <location>
        <begin position="1"/>
        <end position="28"/>
    </location>
</feature>
<sequence>MMTRTTNSFDFLLLLVCFVLQITFSSSSLPIDANGYIVYCPCMGRFGNQAEQFLGSLSFAKALNRTFVIPPWVEYEPYVVGSLRVSFDTYFQVEPLKQFHRVITMEQFMDKLAPKIWPPSKRISFCYMSRASKGSNCNAKEGNPFGPFWDHFNVDFVGSEFHSPLSFDISSSGETKMWKQRYPSSKFPVLAFVGAPGPFPAHQNSLGLQQYIRWSDKIENEAKDFIQNKLQNLPFIGIHLRNGVDWKSACSHARSSPQMFASAQCTGYHNEHGRLTEEVCYPSDNTVIRQVKDTVKRLNIKAVFVATDDRDLIREMSKVMKKVKFVRAFPSNPHLDLAILSKADHYIGNCVSTFSAFAKRYRDTLGKSSSFWAFENNSRHLEL</sequence>
<evidence type="ECO:0000256" key="10">
    <source>
        <dbReference type="ARBA" id="ARBA00023157"/>
    </source>
</evidence>
<comment type="similarity">
    <text evidence="3">Belongs to the glycosyltransferase 65 family.</text>
</comment>
<evidence type="ECO:0000256" key="17">
    <source>
        <dbReference type="SAM" id="SignalP"/>
    </source>
</evidence>
<evidence type="ECO:0000256" key="8">
    <source>
        <dbReference type="ARBA" id="ARBA00022824"/>
    </source>
</evidence>
<evidence type="ECO:0000256" key="6">
    <source>
        <dbReference type="ARBA" id="ARBA00022676"/>
    </source>
</evidence>
<evidence type="ECO:0000256" key="13">
    <source>
        <dbReference type="ARBA" id="ARBA00023277"/>
    </source>
</evidence>
<evidence type="ECO:0000256" key="2">
    <source>
        <dbReference type="ARBA" id="ARBA00004922"/>
    </source>
</evidence>
<dbReference type="GO" id="GO:0006004">
    <property type="term" value="P:fucose metabolic process"/>
    <property type="evidence" value="ECO:0007669"/>
    <property type="project" value="UniProtKB-KW"/>
</dbReference>
<keyword evidence="9" id="KW-0914">Notch signaling pathway</keyword>
<dbReference type="UniPathway" id="UPA00378"/>
<keyword evidence="13" id="KW-0119">Carbohydrate metabolism</keyword>
<dbReference type="PANTHER" id="PTHR21420:SF10">
    <property type="entry name" value="GDP-FUCOSE PROTEIN O-FUCOSYLTRANSFERASE 1"/>
    <property type="match status" value="1"/>
</dbReference>
<keyword evidence="17" id="KW-0732">Signal</keyword>
<dbReference type="Gene3D" id="3.40.50.11340">
    <property type="match status" value="1"/>
</dbReference>
<keyword evidence="8" id="KW-0256">Endoplasmic reticulum</keyword>
<evidence type="ECO:0000256" key="9">
    <source>
        <dbReference type="ARBA" id="ARBA00022976"/>
    </source>
</evidence>
<comment type="caution">
    <text evidence="18">The sequence shown here is derived from an EMBL/GenBank/DDBJ whole genome shotgun (WGS) entry which is preliminary data.</text>
</comment>
<organism evidence="18 19">
    <name type="scientific">Acanthosepion pharaonis</name>
    <name type="common">Pharaoh cuttlefish</name>
    <name type="synonym">Sepia pharaonis</name>
    <dbReference type="NCBI Taxonomy" id="158019"/>
    <lineage>
        <taxon>Eukaryota</taxon>
        <taxon>Metazoa</taxon>
        <taxon>Spiralia</taxon>
        <taxon>Lophotrochozoa</taxon>
        <taxon>Mollusca</taxon>
        <taxon>Cephalopoda</taxon>
        <taxon>Coleoidea</taxon>
        <taxon>Decapodiformes</taxon>
        <taxon>Sepiida</taxon>
        <taxon>Sepiina</taxon>
        <taxon>Sepiidae</taxon>
        <taxon>Acanthosepion</taxon>
    </lineage>
</organism>
<keyword evidence="19" id="KW-1185">Reference proteome</keyword>
<feature type="chain" id="PRO_5032313357" description="GDP-fucose protein O-fucosyltransferase 1" evidence="17">
    <location>
        <begin position="29"/>
        <end position="383"/>
    </location>
</feature>
<dbReference type="Proteomes" id="UP000597762">
    <property type="component" value="Unassembled WGS sequence"/>
</dbReference>
<keyword evidence="12" id="KW-0294">Fucose metabolism</keyword>
<dbReference type="EC" id="2.4.1.221" evidence="4"/>
<evidence type="ECO:0000256" key="12">
    <source>
        <dbReference type="ARBA" id="ARBA00023253"/>
    </source>
</evidence>
<proteinExistence type="inferred from homology"/>
<dbReference type="GO" id="GO:0007219">
    <property type="term" value="P:Notch signaling pathway"/>
    <property type="evidence" value="ECO:0007669"/>
    <property type="project" value="UniProtKB-KW"/>
</dbReference>
<gene>
    <name evidence="18" type="ORF">SPHA_16442</name>
</gene>